<dbReference type="Gene3D" id="1.25.40.10">
    <property type="entry name" value="Tetratricopeptide repeat domain"/>
    <property type="match status" value="1"/>
</dbReference>
<dbReference type="InterPro" id="IPR059106">
    <property type="entry name" value="WHD_MalT"/>
</dbReference>
<dbReference type="SMART" id="SM01043">
    <property type="entry name" value="BTAD"/>
    <property type="match status" value="1"/>
</dbReference>
<evidence type="ECO:0000313" key="6">
    <source>
        <dbReference type="Proteomes" id="UP001185069"/>
    </source>
</evidence>
<dbReference type="Pfam" id="PF03704">
    <property type="entry name" value="BTAD"/>
    <property type="match status" value="1"/>
</dbReference>
<dbReference type="InterPro" id="IPR001867">
    <property type="entry name" value="OmpR/PhoB-type_DNA-bd"/>
</dbReference>
<dbReference type="EMBL" id="JAVDQF010000001">
    <property type="protein sequence ID" value="MDR6268118.1"/>
    <property type="molecule type" value="Genomic_DNA"/>
</dbReference>
<dbReference type="Proteomes" id="UP001185069">
    <property type="component" value="Unassembled WGS sequence"/>
</dbReference>
<comment type="caution">
    <text evidence="5">The sequence shown here is derived from an EMBL/GenBank/DDBJ whole genome shotgun (WGS) entry which is preliminary data.</text>
</comment>
<dbReference type="SMART" id="SM00862">
    <property type="entry name" value="Trans_reg_C"/>
    <property type="match status" value="1"/>
</dbReference>
<dbReference type="GO" id="GO:0003677">
    <property type="term" value="F:DNA binding"/>
    <property type="evidence" value="ECO:0007669"/>
    <property type="project" value="UniProtKB-KW"/>
</dbReference>
<dbReference type="InterPro" id="IPR016032">
    <property type="entry name" value="Sig_transdc_resp-reg_C-effctor"/>
</dbReference>
<dbReference type="Pfam" id="PF00486">
    <property type="entry name" value="Trans_reg_C"/>
    <property type="match status" value="1"/>
</dbReference>
<dbReference type="PANTHER" id="PTHR35807:SF2">
    <property type="entry name" value="TRANSCRIPTIONAL ACTIVATOR DOMAIN"/>
    <property type="match status" value="1"/>
</dbReference>
<dbReference type="SUPFAM" id="SSF48452">
    <property type="entry name" value="TPR-like"/>
    <property type="match status" value="1"/>
</dbReference>
<reference evidence="5 6" key="1">
    <citation type="submission" date="2023-07" db="EMBL/GenBank/DDBJ databases">
        <title>Sequencing the genomes of 1000 actinobacteria strains.</title>
        <authorList>
            <person name="Klenk H.-P."/>
        </authorList>
    </citation>
    <scope>NUCLEOTIDE SEQUENCE [LARGE SCALE GENOMIC DNA]</scope>
    <source>
        <strain evidence="5 6">DSM 14555</strain>
    </source>
</reference>
<protein>
    <submittedName>
        <fullName evidence="5">DNA-binding SARP family transcriptional activator</fullName>
    </submittedName>
</protein>
<evidence type="ECO:0000256" key="2">
    <source>
        <dbReference type="ARBA" id="ARBA00023125"/>
    </source>
</evidence>
<name>A0ABU1J6R5_9MICC</name>
<organism evidence="5 6">
    <name type="scientific">Arthrobacter russicus</name>
    <dbReference type="NCBI Taxonomy" id="172040"/>
    <lineage>
        <taxon>Bacteria</taxon>
        <taxon>Bacillati</taxon>
        <taxon>Actinomycetota</taxon>
        <taxon>Actinomycetes</taxon>
        <taxon>Micrococcales</taxon>
        <taxon>Micrococcaceae</taxon>
        <taxon>Arthrobacter</taxon>
    </lineage>
</organism>
<dbReference type="SUPFAM" id="SSF46894">
    <property type="entry name" value="C-terminal effector domain of the bipartite response regulators"/>
    <property type="match status" value="1"/>
</dbReference>
<gene>
    <name evidence="5" type="ORF">JOE69_000356</name>
</gene>
<dbReference type="InterPro" id="IPR005158">
    <property type="entry name" value="BTAD"/>
</dbReference>
<proteinExistence type="inferred from homology"/>
<evidence type="ECO:0000313" key="5">
    <source>
        <dbReference type="EMBL" id="MDR6268118.1"/>
    </source>
</evidence>
<sequence length="919" mass="99945">MAHWAKTLELPVTWIRAYRPDQAPGVLAARIVREIAEALGLEDAGDFDGTIRRISEADSDVVVVVDDFEYVLECGVEQEIENLLIGCGRRVHMAVLSRRPTSFNLARTEMCSFSPINTEGLLFVPAEARELFRRYYNRRISGADALALVDQTGGTPGALHLINLATAAMTELEFGNSLHDQVEPWQSTREYVEGQVLAWLQPEEKNLLLRCADLPLLSAQHCDLVLGSDNSADILMTLQKHLVIFPVSRGVFRVRVSVQSYLSWYRKTMFNPSVIAAERRHVADLLCAAGELQITARMLALAGEWDRLNDLIRQNPEQVAATGACSWIAGVSAERIDSSPWLQLVQARNLYDLGYKKAAEDLSSKLKRLLPGRAAMGILLEIWQSANLWQDPRQIAEAGPASALRMATVSDPGAQLSHFDSESDPLVLLARGLTLQMSGNQSASRLYLRTCAAQRESVESPTAPLIAELVLAVVGPLAGSPNPYAQATEASSVARRSYKHGLKWIGRLANGIAAALTPHSDSEIITSAVIAESDERGDDWTSALVLLVQLITRLRDGRAAAKDFDELAGRFETLGAGTLLAWTLAMRALVGASRNDSAAIGCAQQAVEAAQLAAVPGALAIAQAALAQAQGDPGGELMRSARDLARANGLVWRPWTWLQHRAASTVQVDSTEAAPQQHALRCFGKFQLTRAGELVDLGGLRPQARTILMILSVAAGKPVHRERIAYALWPENSLDESLHRVQVSISNLRRILEPERLRGQESIIQRQGEAYALDLTAWGASDVVEFESSISSAMAAMARQDAAAAAAGLAAAVELYNDELLPEEGPAEWVIEYRERFRLEAAQAAETGAAMLLSLAKYPDAVRLANRCIEIDEWRDDAWRVLIEAHQRSGNTAAAAKAAQNYARVLEALGVPDSFAGSA</sequence>
<dbReference type="RefSeq" id="WP_309795561.1">
    <property type="nucleotide sequence ID" value="NZ_BAAAHY010000006.1"/>
</dbReference>
<dbReference type="Pfam" id="PF25873">
    <property type="entry name" value="WHD_MalT"/>
    <property type="match status" value="1"/>
</dbReference>
<feature type="domain" description="OmpR/PhoB-type" evidence="4">
    <location>
        <begin position="668"/>
        <end position="775"/>
    </location>
</feature>
<dbReference type="InterPro" id="IPR011990">
    <property type="entry name" value="TPR-like_helical_dom_sf"/>
</dbReference>
<evidence type="ECO:0000256" key="3">
    <source>
        <dbReference type="PROSITE-ProRule" id="PRU01091"/>
    </source>
</evidence>
<dbReference type="InterPro" id="IPR051677">
    <property type="entry name" value="AfsR-DnrI-RedD_regulator"/>
</dbReference>
<dbReference type="InterPro" id="IPR036388">
    <property type="entry name" value="WH-like_DNA-bd_sf"/>
</dbReference>
<accession>A0ABU1J6R5</accession>
<dbReference type="Gene3D" id="1.10.10.10">
    <property type="entry name" value="Winged helix-like DNA-binding domain superfamily/Winged helix DNA-binding domain"/>
    <property type="match status" value="1"/>
</dbReference>
<keyword evidence="6" id="KW-1185">Reference proteome</keyword>
<dbReference type="PROSITE" id="PS51755">
    <property type="entry name" value="OMPR_PHOB"/>
    <property type="match status" value="1"/>
</dbReference>
<comment type="similarity">
    <text evidence="1">Belongs to the AfsR/DnrI/RedD regulatory family.</text>
</comment>
<evidence type="ECO:0000259" key="4">
    <source>
        <dbReference type="PROSITE" id="PS51755"/>
    </source>
</evidence>
<evidence type="ECO:0000256" key="1">
    <source>
        <dbReference type="ARBA" id="ARBA00005820"/>
    </source>
</evidence>
<feature type="DNA-binding region" description="OmpR/PhoB-type" evidence="3">
    <location>
        <begin position="668"/>
        <end position="775"/>
    </location>
</feature>
<dbReference type="PANTHER" id="PTHR35807">
    <property type="entry name" value="TRANSCRIPTIONAL REGULATOR REDD-RELATED"/>
    <property type="match status" value="1"/>
</dbReference>
<keyword evidence="2 3" id="KW-0238">DNA-binding</keyword>